<evidence type="ECO:0000313" key="9">
    <source>
        <dbReference type="Proteomes" id="UP000278627"/>
    </source>
</evidence>
<protein>
    <recommendedName>
        <fullName evidence="3">dihydrolipoyllysine-residue acetyltransferase</fullName>
        <ecNumber evidence="3">2.3.1.12</ecNumber>
    </recommendedName>
    <alternativeName>
        <fullName evidence="6">Pyruvate dehydrogenase complex component E2</fullName>
    </alternativeName>
</protein>
<dbReference type="SUPFAM" id="SSF51230">
    <property type="entry name" value="Single hybrid motif"/>
    <property type="match status" value="1"/>
</dbReference>
<dbReference type="Proteomes" id="UP000278627">
    <property type="component" value="Unassembled WGS sequence"/>
</dbReference>
<evidence type="ECO:0000256" key="4">
    <source>
        <dbReference type="ARBA" id="ARBA00022823"/>
    </source>
</evidence>
<keyword evidence="4" id="KW-0450">Lipoyl</keyword>
<gene>
    <name evidence="8" type="ORF">BPAG_LOCUS13527</name>
</gene>
<evidence type="ECO:0000259" key="7">
    <source>
        <dbReference type="PROSITE" id="PS50968"/>
    </source>
</evidence>
<keyword evidence="9" id="KW-1185">Reference proteome</keyword>
<dbReference type="InterPro" id="IPR011053">
    <property type="entry name" value="Single_hybrid_motif"/>
</dbReference>
<dbReference type="PANTHER" id="PTHR23151">
    <property type="entry name" value="DIHYDROLIPOAMIDE ACETYL/SUCCINYL-TRANSFERASE-RELATED"/>
    <property type="match status" value="1"/>
</dbReference>
<proteinExistence type="inferred from homology"/>
<dbReference type="Pfam" id="PF00364">
    <property type="entry name" value="Biotin_lipoyl"/>
    <property type="match status" value="1"/>
</dbReference>
<dbReference type="PROSITE" id="PS00189">
    <property type="entry name" value="LIPOYL"/>
    <property type="match status" value="1"/>
</dbReference>
<dbReference type="Pfam" id="PF00198">
    <property type="entry name" value="2-oxoacid_dh"/>
    <property type="match status" value="1"/>
</dbReference>
<evidence type="ECO:0000256" key="5">
    <source>
        <dbReference type="ARBA" id="ARBA00022946"/>
    </source>
</evidence>
<dbReference type="GO" id="GO:0045254">
    <property type="term" value="C:pyruvate dehydrogenase complex"/>
    <property type="evidence" value="ECO:0007669"/>
    <property type="project" value="InterPro"/>
</dbReference>
<dbReference type="NCBIfam" id="TIGR01349">
    <property type="entry name" value="PDHac_trf_mito"/>
    <property type="match status" value="1"/>
</dbReference>
<dbReference type="WBParaSite" id="BPAG_0001359901-mRNA-1">
    <property type="protein sequence ID" value="BPAG_0001359901-mRNA-1"/>
    <property type="gene ID" value="BPAG_0001359901"/>
</dbReference>
<dbReference type="InterPro" id="IPR045257">
    <property type="entry name" value="E2/Pdx1"/>
</dbReference>
<accession>A0A0N4TXA2</accession>
<dbReference type="InterPro" id="IPR006257">
    <property type="entry name" value="LAT1"/>
</dbReference>
<evidence type="ECO:0000313" key="10">
    <source>
        <dbReference type="WBParaSite" id="BPAG_0001359901-mRNA-1"/>
    </source>
</evidence>
<dbReference type="InterPro" id="IPR000089">
    <property type="entry name" value="Biotin_lipoyl"/>
</dbReference>
<keyword evidence="5" id="KW-0809">Transit peptide</keyword>
<evidence type="ECO:0000256" key="3">
    <source>
        <dbReference type="ARBA" id="ARBA00013114"/>
    </source>
</evidence>
<dbReference type="EC" id="2.3.1.12" evidence="3"/>
<dbReference type="PANTHER" id="PTHR23151:SF90">
    <property type="entry name" value="DIHYDROLIPOYLLYSINE-RESIDUE ACETYLTRANSFERASE COMPONENT OF PYRUVATE DEHYDROGENASE COMPLEX, MITOCHONDRIAL-RELATED"/>
    <property type="match status" value="1"/>
</dbReference>
<evidence type="ECO:0000313" key="8">
    <source>
        <dbReference type="EMBL" id="VDN94712.1"/>
    </source>
</evidence>
<dbReference type="STRING" id="6280.A0A0N4TXA2"/>
<dbReference type="AlphaFoldDB" id="A0A0N4TXA2"/>
<dbReference type="Gene3D" id="3.30.559.10">
    <property type="entry name" value="Chloramphenicol acetyltransferase-like domain"/>
    <property type="match status" value="1"/>
</dbReference>
<dbReference type="InterPro" id="IPR001078">
    <property type="entry name" value="2-oxoacid_DH_actylTfrase"/>
</dbReference>
<dbReference type="InterPro" id="IPR023213">
    <property type="entry name" value="CAT-like_dom_sf"/>
</dbReference>
<dbReference type="InterPro" id="IPR003016">
    <property type="entry name" value="2-oxoA_DH_lipoyl-BS"/>
</dbReference>
<comment type="similarity">
    <text evidence="2">Belongs to the 2-oxoacid dehydrogenase family.</text>
</comment>
<dbReference type="EMBL" id="UZAD01013406">
    <property type="protein sequence ID" value="VDN94712.1"/>
    <property type="molecule type" value="Genomic_DNA"/>
</dbReference>
<dbReference type="FunFam" id="2.40.50.100:FF:000010">
    <property type="entry name" value="Acetyltransferase component of pyruvate dehydrogenase complex"/>
    <property type="match status" value="1"/>
</dbReference>
<dbReference type="PROSITE" id="PS50968">
    <property type="entry name" value="BIOTINYL_LIPOYL"/>
    <property type="match status" value="1"/>
</dbReference>
<name>A0A0N4TXA2_BRUPA</name>
<reference evidence="8 9" key="2">
    <citation type="submission" date="2018-11" db="EMBL/GenBank/DDBJ databases">
        <authorList>
            <consortium name="Pathogen Informatics"/>
        </authorList>
    </citation>
    <scope>NUCLEOTIDE SEQUENCE [LARGE SCALE GENOMIC DNA]</scope>
</reference>
<feature type="domain" description="Lipoyl-binding" evidence="7">
    <location>
        <begin position="79"/>
        <end position="155"/>
    </location>
</feature>
<evidence type="ECO:0000256" key="6">
    <source>
        <dbReference type="ARBA" id="ARBA00032943"/>
    </source>
</evidence>
<organism evidence="10">
    <name type="scientific">Brugia pahangi</name>
    <name type="common">Filarial nematode worm</name>
    <dbReference type="NCBI Taxonomy" id="6280"/>
    <lineage>
        <taxon>Eukaryota</taxon>
        <taxon>Metazoa</taxon>
        <taxon>Ecdysozoa</taxon>
        <taxon>Nematoda</taxon>
        <taxon>Chromadorea</taxon>
        <taxon>Rhabditida</taxon>
        <taxon>Spirurina</taxon>
        <taxon>Spiruromorpha</taxon>
        <taxon>Filarioidea</taxon>
        <taxon>Onchocercidae</taxon>
        <taxon>Brugia</taxon>
    </lineage>
</organism>
<comment type="cofactor">
    <cofactor evidence="1">
        <name>(R)-lipoate</name>
        <dbReference type="ChEBI" id="CHEBI:83088"/>
    </cofactor>
</comment>
<sequence>MMPKISSRSISLSLRCSRNGFQLASLPRTAVPVTFMRAASTSGLTPLFGVSNYCINRFHQVQNSNKQLYRLYSSALPEHRLIPMPALSPTMEHGTIVKWHKKEGDEVEEGDLICEIETDKSVMAFEASEEGVLAKILAPDGTKGIKLGKPICVFVDKKEDCSAFANFKVDGKYQLTIQHYFLFITYFQNFIQFQIPLFFPGVQYETIGTASAVPKANTMTATTGNCRSSIISPSRAMKSEGNRIVAMPYARKLTTAPGINLLEIDDINLNGRHNTAEVSKTATDNIAMNEKSIVSGKKQKEDGKQVLSDNSKYKDIPLTTMRETIAKRLSFSKQNIPHYYLTSEIKMDELLKMRVNLNADLKDQSVKISINDFVIKASALACMDVPEVNSFFLEKEKVIRQNLTVDISVAVKTETGLITPIVHSAHIKSLAEISTEIKQLANKAHNNKLKPNEYMGGTFTVSNLGMFGSIHHFTAIINPPQSCILAVAGSERKVVPDDNENGFKIITTMLVTMSCDHRVVDGAVGAIWLKHFKEYMEKPEIMLMFTLVQCNMHKILLFYQLNQKQFVEYRTEISDGHKPYSLSCYLIVFRSFPWQPARSKSLRS</sequence>
<dbReference type="Gene3D" id="2.40.50.100">
    <property type="match status" value="1"/>
</dbReference>
<dbReference type="SUPFAM" id="SSF52777">
    <property type="entry name" value="CoA-dependent acyltransferases"/>
    <property type="match status" value="1"/>
</dbReference>
<dbReference type="GO" id="GO:0004742">
    <property type="term" value="F:dihydrolipoyllysine-residue acetyltransferase activity"/>
    <property type="evidence" value="ECO:0007669"/>
    <property type="project" value="UniProtKB-EC"/>
</dbReference>
<dbReference type="FunFam" id="3.30.559.10:FF:000003">
    <property type="entry name" value="Acetyltransferase component of pyruvate dehydrogenase complex"/>
    <property type="match status" value="1"/>
</dbReference>
<dbReference type="CDD" id="cd06849">
    <property type="entry name" value="lipoyl_domain"/>
    <property type="match status" value="1"/>
</dbReference>
<evidence type="ECO:0000256" key="1">
    <source>
        <dbReference type="ARBA" id="ARBA00001938"/>
    </source>
</evidence>
<evidence type="ECO:0000256" key="2">
    <source>
        <dbReference type="ARBA" id="ARBA00007317"/>
    </source>
</evidence>
<reference evidence="10" key="1">
    <citation type="submission" date="2016-03" db="UniProtKB">
        <authorList>
            <consortium name="WormBaseParasite"/>
        </authorList>
    </citation>
    <scope>IDENTIFICATION</scope>
</reference>
<dbReference type="GO" id="GO:0006086">
    <property type="term" value="P:pyruvate decarboxylation to acetyl-CoA"/>
    <property type="evidence" value="ECO:0007669"/>
    <property type="project" value="InterPro"/>
</dbReference>